<accession>A0ABW3JVR6</accession>
<dbReference type="CDD" id="cd02149">
    <property type="entry name" value="NfsB-like"/>
    <property type="match status" value="1"/>
</dbReference>
<evidence type="ECO:0000313" key="9">
    <source>
        <dbReference type="Proteomes" id="UP001597062"/>
    </source>
</evidence>
<evidence type="ECO:0000256" key="3">
    <source>
        <dbReference type="ARBA" id="ARBA00022630"/>
    </source>
</evidence>
<dbReference type="InterPro" id="IPR029479">
    <property type="entry name" value="Nitroreductase"/>
</dbReference>
<evidence type="ECO:0000256" key="5">
    <source>
        <dbReference type="ARBA" id="ARBA00022857"/>
    </source>
</evidence>
<keyword evidence="4" id="KW-0288">FMN</keyword>
<dbReference type="PANTHER" id="PTHR43673">
    <property type="entry name" value="NAD(P)H NITROREDUCTASE YDGI-RELATED"/>
    <property type="match status" value="1"/>
</dbReference>
<dbReference type="Gene3D" id="3.40.109.10">
    <property type="entry name" value="NADH Oxidase"/>
    <property type="match status" value="1"/>
</dbReference>
<dbReference type="SUPFAM" id="SSF55469">
    <property type="entry name" value="FMN-dependent nitroreductase-like"/>
    <property type="match status" value="1"/>
</dbReference>
<evidence type="ECO:0000256" key="1">
    <source>
        <dbReference type="ARBA" id="ARBA00001917"/>
    </source>
</evidence>
<keyword evidence="5" id="KW-0521">NADP</keyword>
<gene>
    <name evidence="8" type="ORF">ACFQ1U_13385</name>
</gene>
<dbReference type="Pfam" id="PF00881">
    <property type="entry name" value="Nitroreductase"/>
    <property type="match status" value="1"/>
</dbReference>
<dbReference type="RefSeq" id="WP_386109229.1">
    <property type="nucleotide sequence ID" value="NZ_JBHTJR010000057.1"/>
</dbReference>
<evidence type="ECO:0000259" key="7">
    <source>
        <dbReference type="Pfam" id="PF00881"/>
    </source>
</evidence>
<evidence type="ECO:0000256" key="6">
    <source>
        <dbReference type="ARBA" id="ARBA00023002"/>
    </source>
</evidence>
<evidence type="ECO:0000313" key="8">
    <source>
        <dbReference type="EMBL" id="MFD0994199.1"/>
    </source>
</evidence>
<keyword evidence="6" id="KW-0560">Oxidoreductase</keyword>
<comment type="similarity">
    <text evidence="2">Belongs to the nitroreductase family.</text>
</comment>
<protein>
    <submittedName>
        <fullName evidence="8">NAD(P)H-dependent oxidoreductase</fullName>
    </submittedName>
</protein>
<sequence>MNTVESLQWRYAVKKFDDTQYISEDKINTIKEAFNLTATSYGLQPVTMVVVKNKDIQKQLVEHSWNQQQVAQASNLLVLCVPIEHTAKHVEQYFNLIKEVRNTPDEILNPFKEFLMSNFETKTQEDLYTWNKNQAYIALGNLLTVCALEKVDSCPMEGFIPEKYDEILNLTEKNLRSVLVLPIGVRAEDDFMKDLKKVRKNVNETVLHID</sequence>
<keyword evidence="3" id="KW-0285">Flavoprotein</keyword>
<dbReference type="Proteomes" id="UP001597062">
    <property type="component" value="Unassembled WGS sequence"/>
</dbReference>
<dbReference type="PANTHER" id="PTHR43673:SF2">
    <property type="entry name" value="NITROREDUCTASE"/>
    <property type="match status" value="1"/>
</dbReference>
<dbReference type="EMBL" id="JBHTJR010000057">
    <property type="protein sequence ID" value="MFD0994199.1"/>
    <property type="molecule type" value="Genomic_DNA"/>
</dbReference>
<proteinExistence type="inferred from homology"/>
<comment type="cofactor">
    <cofactor evidence="1">
        <name>FMN</name>
        <dbReference type="ChEBI" id="CHEBI:58210"/>
    </cofactor>
</comment>
<dbReference type="InterPro" id="IPR033878">
    <property type="entry name" value="NfsB-like"/>
</dbReference>
<keyword evidence="9" id="KW-1185">Reference proteome</keyword>
<reference evidence="9" key="1">
    <citation type="journal article" date="2019" name="Int. J. Syst. Evol. Microbiol.">
        <title>The Global Catalogue of Microorganisms (GCM) 10K type strain sequencing project: providing services to taxonomists for standard genome sequencing and annotation.</title>
        <authorList>
            <consortium name="The Broad Institute Genomics Platform"/>
            <consortium name="The Broad Institute Genome Sequencing Center for Infectious Disease"/>
            <person name="Wu L."/>
            <person name="Ma J."/>
        </authorList>
    </citation>
    <scope>NUCLEOTIDE SEQUENCE [LARGE SCALE GENOMIC DNA]</scope>
    <source>
        <strain evidence="9">CCUG 60527</strain>
    </source>
</reference>
<evidence type="ECO:0000256" key="4">
    <source>
        <dbReference type="ARBA" id="ARBA00022643"/>
    </source>
</evidence>
<comment type="caution">
    <text evidence="8">The sequence shown here is derived from an EMBL/GenBank/DDBJ whole genome shotgun (WGS) entry which is preliminary data.</text>
</comment>
<name>A0ABW3JVR6_9FLAO</name>
<organism evidence="8 9">
    <name type="scientific">Tenacibaculum geojense</name>
    <dbReference type="NCBI Taxonomy" id="915352"/>
    <lineage>
        <taxon>Bacteria</taxon>
        <taxon>Pseudomonadati</taxon>
        <taxon>Bacteroidota</taxon>
        <taxon>Flavobacteriia</taxon>
        <taxon>Flavobacteriales</taxon>
        <taxon>Flavobacteriaceae</taxon>
        <taxon>Tenacibaculum</taxon>
    </lineage>
</organism>
<evidence type="ECO:0000256" key="2">
    <source>
        <dbReference type="ARBA" id="ARBA00007118"/>
    </source>
</evidence>
<dbReference type="InterPro" id="IPR000415">
    <property type="entry name" value="Nitroreductase-like"/>
</dbReference>
<feature type="domain" description="Nitroreductase" evidence="7">
    <location>
        <begin position="8"/>
        <end position="184"/>
    </location>
</feature>